<evidence type="ECO:0000256" key="1">
    <source>
        <dbReference type="SAM" id="MobiDB-lite"/>
    </source>
</evidence>
<gene>
    <name evidence="2" type="ORF">M427DRAFT_66551</name>
</gene>
<dbReference type="Proteomes" id="UP000070544">
    <property type="component" value="Unassembled WGS sequence"/>
</dbReference>
<accession>A0A139AV35</accession>
<feature type="compositionally biased region" description="Basic and acidic residues" evidence="1">
    <location>
        <begin position="128"/>
        <end position="138"/>
    </location>
</feature>
<evidence type="ECO:0000313" key="3">
    <source>
        <dbReference type="Proteomes" id="UP000070544"/>
    </source>
</evidence>
<proteinExistence type="predicted"/>
<organism evidence="2 3">
    <name type="scientific">Gonapodya prolifera (strain JEL478)</name>
    <name type="common">Monoblepharis prolifera</name>
    <dbReference type="NCBI Taxonomy" id="1344416"/>
    <lineage>
        <taxon>Eukaryota</taxon>
        <taxon>Fungi</taxon>
        <taxon>Fungi incertae sedis</taxon>
        <taxon>Chytridiomycota</taxon>
        <taxon>Chytridiomycota incertae sedis</taxon>
        <taxon>Monoblepharidomycetes</taxon>
        <taxon>Monoblepharidales</taxon>
        <taxon>Gonapodyaceae</taxon>
        <taxon>Gonapodya</taxon>
    </lineage>
</organism>
<sequence length="138" mass="14803">MRAAFCAVVATVLHIQSKNLEGSAFSSVSSVSTEPLSRKPPFAAILTIGISPPANQDTWYSPLWVHPVIITTNYIYAYSALQGYDEGKSGGGGSTTSGKQSTNAANELSKKGLTDDVTAVFEDVPASPRERQREKPRR</sequence>
<name>A0A139AV35_GONPJ</name>
<reference evidence="2 3" key="1">
    <citation type="journal article" date="2015" name="Genome Biol. Evol.">
        <title>Phylogenomic analyses indicate that early fungi evolved digesting cell walls of algal ancestors of land plants.</title>
        <authorList>
            <person name="Chang Y."/>
            <person name="Wang S."/>
            <person name="Sekimoto S."/>
            <person name="Aerts A.L."/>
            <person name="Choi C."/>
            <person name="Clum A."/>
            <person name="LaButti K.M."/>
            <person name="Lindquist E.A."/>
            <person name="Yee Ngan C."/>
            <person name="Ohm R.A."/>
            <person name="Salamov A.A."/>
            <person name="Grigoriev I.V."/>
            <person name="Spatafora J.W."/>
            <person name="Berbee M.L."/>
        </authorList>
    </citation>
    <scope>NUCLEOTIDE SEQUENCE [LARGE SCALE GENOMIC DNA]</scope>
    <source>
        <strain evidence="2 3">JEL478</strain>
    </source>
</reference>
<protein>
    <submittedName>
        <fullName evidence="2">Uncharacterized protein</fullName>
    </submittedName>
</protein>
<dbReference type="EMBL" id="KQ965735">
    <property type="protein sequence ID" value="KXS20591.1"/>
    <property type="molecule type" value="Genomic_DNA"/>
</dbReference>
<dbReference type="AlphaFoldDB" id="A0A139AV35"/>
<evidence type="ECO:0000313" key="2">
    <source>
        <dbReference type="EMBL" id="KXS20591.1"/>
    </source>
</evidence>
<keyword evidence="3" id="KW-1185">Reference proteome</keyword>
<feature type="region of interest" description="Disordered" evidence="1">
    <location>
        <begin position="87"/>
        <end position="138"/>
    </location>
</feature>